<dbReference type="PANTHER" id="PTHR31609">
    <property type="entry name" value="YDJC DEACETYLASE FAMILY MEMBER"/>
    <property type="match status" value="1"/>
</dbReference>
<dbReference type="Gene3D" id="3.20.20.370">
    <property type="entry name" value="Glycoside hydrolase/deacetylase"/>
    <property type="match status" value="1"/>
</dbReference>
<dbReference type="InterPro" id="IPR011330">
    <property type="entry name" value="Glyco_hydro/deAcase_b/a-brl"/>
</dbReference>
<dbReference type="Proteomes" id="UP000184476">
    <property type="component" value="Unassembled WGS sequence"/>
</dbReference>
<dbReference type="EMBL" id="FQVL01000002">
    <property type="protein sequence ID" value="SHE69322.1"/>
    <property type="molecule type" value="Genomic_DNA"/>
</dbReference>
<dbReference type="NCBIfam" id="NF002559">
    <property type="entry name" value="PRK02134.1"/>
    <property type="match status" value="1"/>
</dbReference>
<evidence type="ECO:0000313" key="8">
    <source>
        <dbReference type="Proteomes" id="UP000184476"/>
    </source>
</evidence>
<reference evidence="7 8" key="1">
    <citation type="submission" date="2016-11" db="EMBL/GenBank/DDBJ databases">
        <authorList>
            <person name="Jaros S."/>
            <person name="Januszkiewicz K."/>
            <person name="Wedrychowicz H."/>
        </authorList>
    </citation>
    <scope>NUCLEOTIDE SEQUENCE [LARGE SCALE GENOMIC DNA]</scope>
    <source>
        <strain evidence="7 8">DSM 44666</strain>
    </source>
</reference>
<evidence type="ECO:0000256" key="3">
    <source>
        <dbReference type="ARBA" id="ARBA00022801"/>
    </source>
</evidence>
<evidence type="ECO:0000256" key="2">
    <source>
        <dbReference type="ARBA" id="ARBA00022723"/>
    </source>
</evidence>
<keyword evidence="2 6" id="KW-0479">Metal-binding</keyword>
<comment type="function">
    <text evidence="6">Probably catalyzes the deacetylation of acetylated carbohydrates an important step in the degradation of oligosaccharides.</text>
</comment>
<dbReference type="GO" id="GO:0016811">
    <property type="term" value="F:hydrolase activity, acting on carbon-nitrogen (but not peptide) bonds, in linear amides"/>
    <property type="evidence" value="ECO:0007669"/>
    <property type="project" value="UniProtKB-UniRule"/>
</dbReference>
<comment type="cofactor">
    <cofactor evidence="1 6">
        <name>Mg(2+)</name>
        <dbReference type="ChEBI" id="CHEBI:18420"/>
    </cofactor>
</comment>
<keyword evidence="4 6" id="KW-0460">Magnesium</keyword>
<comment type="similarity">
    <text evidence="6">Belongs to the YdjC deacetylase family.</text>
</comment>
<proteinExistence type="inferred from homology"/>
<keyword evidence="8" id="KW-1185">Reference proteome</keyword>
<accession>A0A1M4VKG8</accession>
<feature type="binding site" evidence="6">
    <location>
        <position position="126"/>
    </location>
    <ligand>
        <name>Mg(2+)</name>
        <dbReference type="ChEBI" id="CHEBI:18420"/>
    </ligand>
</feature>
<dbReference type="AlphaFoldDB" id="A0A1M4VKG8"/>
<evidence type="ECO:0000256" key="6">
    <source>
        <dbReference type="HAMAP-Rule" id="MF_01246"/>
    </source>
</evidence>
<dbReference type="STRING" id="112248.SAMN05444392_102401"/>
<dbReference type="GO" id="GO:0019213">
    <property type="term" value="F:deacetylase activity"/>
    <property type="evidence" value="ECO:0007669"/>
    <property type="project" value="TreeGrafter"/>
</dbReference>
<comment type="subunit">
    <text evidence="6">Homodimer.</text>
</comment>
<name>A0A1M4VKG8_9BACL</name>
<dbReference type="HAMAP" id="MF_01246">
    <property type="entry name" value="COD"/>
    <property type="match status" value="1"/>
</dbReference>
<sequence length="242" mass="27408">MIILIDLIVNADDFGLSRGVNHGIVDAHKYGIVTSTTMLVNMPGASHAVELAKATPSLGVGIHLTLTCGRPILHVPSLMNEDGFFRLSSRDQDDKQIDLDEVEREWVAQIEKFASFGLEPTHMDSHHHVHGWEILQPIVARVSQKYQLPVRNLFEHSIAGMIPLTDWITCDFYGDHIDHQFFDRLIDHVENDSSVEVMTHPAYMDAYLQANSSYCEPRVKELEILTQVELNHVFTLVQMGRL</sequence>
<evidence type="ECO:0000256" key="4">
    <source>
        <dbReference type="ARBA" id="ARBA00022842"/>
    </source>
</evidence>
<evidence type="ECO:0000313" key="7">
    <source>
        <dbReference type="EMBL" id="SHE69322.1"/>
    </source>
</evidence>
<dbReference type="GO" id="GO:0000272">
    <property type="term" value="P:polysaccharide catabolic process"/>
    <property type="evidence" value="ECO:0007669"/>
    <property type="project" value="InterPro"/>
</dbReference>
<dbReference type="GO" id="GO:0046872">
    <property type="term" value="F:metal ion binding"/>
    <property type="evidence" value="ECO:0007669"/>
    <property type="project" value="UniProtKB-KW"/>
</dbReference>
<dbReference type="PANTHER" id="PTHR31609:SF1">
    <property type="entry name" value="CARBOHYDRATE DEACETYLASE"/>
    <property type="match status" value="1"/>
</dbReference>
<dbReference type="InterPro" id="IPR022948">
    <property type="entry name" value="COD_ChbG_bac"/>
</dbReference>
<protein>
    <recommendedName>
        <fullName evidence="6">Carbohydrate deacetylase</fullName>
        <ecNumber evidence="6">3.5.1.-</ecNumber>
    </recommendedName>
</protein>
<dbReference type="EC" id="3.5.1.-" evidence="6"/>
<evidence type="ECO:0000256" key="1">
    <source>
        <dbReference type="ARBA" id="ARBA00001946"/>
    </source>
</evidence>
<dbReference type="SUPFAM" id="SSF88713">
    <property type="entry name" value="Glycoside hydrolase/deacetylase"/>
    <property type="match status" value="1"/>
</dbReference>
<keyword evidence="5 6" id="KW-0119">Carbohydrate metabolism</keyword>
<evidence type="ECO:0000256" key="5">
    <source>
        <dbReference type="ARBA" id="ARBA00023277"/>
    </source>
</evidence>
<dbReference type="CDD" id="cd10803">
    <property type="entry name" value="YdjC_EF3048_like"/>
    <property type="match status" value="1"/>
</dbReference>
<dbReference type="InterPro" id="IPR006879">
    <property type="entry name" value="YdjC-like"/>
</dbReference>
<gene>
    <name evidence="7" type="ORF">SAMN05444392_102401</name>
</gene>
<keyword evidence="3 6" id="KW-0378">Hydrolase</keyword>
<feature type="binding site" evidence="6">
    <location>
        <position position="63"/>
    </location>
    <ligand>
        <name>Mg(2+)</name>
        <dbReference type="ChEBI" id="CHEBI:18420"/>
    </ligand>
</feature>
<organism evidence="7 8">
    <name type="scientific">Seinonella peptonophila</name>
    <dbReference type="NCBI Taxonomy" id="112248"/>
    <lineage>
        <taxon>Bacteria</taxon>
        <taxon>Bacillati</taxon>
        <taxon>Bacillota</taxon>
        <taxon>Bacilli</taxon>
        <taxon>Bacillales</taxon>
        <taxon>Thermoactinomycetaceae</taxon>
        <taxon>Seinonella</taxon>
    </lineage>
</organism>
<dbReference type="Pfam" id="PF04794">
    <property type="entry name" value="YdjC"/>
    <property type="match status" value="1"/>
</dbReference>